<dbReference type="Gene3D" id="2.20.25.690">
    <property type="match status" value="1"/>
</dbReference>
<evidence type="ECO:0000256" key="8">
    <source>
        <dbReference type="ARBA" id="ARBA00022825"/>
    </source>
</evidence>
<evidence type="ECO:0000256" key="4">
    <source>
        <dbReference type="ARBA" id="ARBA00020244"/>
    </source>
</evidence>
<feature type="active site" description="Charge relay system" evidence="10">
    <location>
        <position position="263"/>
    </location>
</feature>
<dbReference type="InterPro" id="IPR000209">
    <property type="entry name" value="Peptidase_S8/S53_dom"/>
</dbReference>
<feature type="domain" description="Tripeptidyl-peptidase II galactose-binding" evidence="15">
    <location>
        <begin position="656"/>
        <end position="744"/>
    </location>
</feature>
<keyword evidence="6 10" id="KW-0645">Protease</keyword>
<evidence type="ECO:0000256" key="11">
    <source>
        <dbReference type="SAM" id="MobiDB-lite"/>
    </source>
</evidence>
<dbReference type="InterPro" id="IPR034051">
    <property type="entry name" value="TPP_II_domain"/>
</dbReference>
<dbReference type="GO" id="GO:0004177">
    <property type="term" value="F:aminopeptidase activity"/>
    <property type="evidence" value="ECO:0007669"/>
    <property type="project" value="UniProtKB-KW"/>
</dbReference>
<dbReference type="PANTHER" id="PTHR43806:SF14">
    <property type="entry name" value="TRIPEPTIDYL-PEPTIDASE 2"/>
    <property type="match status" value="1"/>
</dbReference>
<gene>
    <name evidence="16" type="ORF">FSP39_020998</name>
</gene>
<name>A0AA88YA94_PINIB</name>
<evidence type="ECO:0000256" key="5">
    <source>
        <dbReference type="ARBA" id="ARBA00022438"/>
    </source>
</evidence>
<organism evidence="16 17">
    <name type="scientific">Pinctada imbricata</name>
    <name type="common">Atlantic pearl-oyster</name>
    <name type="synonym">Pinctada martensii</name>
    <dbReference type="NCBI Taxonomy" id="66713"/>
    <lineage>
        <taxon>Eukaryota</taxon>
        <taxon>Metazoa</taxon>
        <taxon>Spiralia</taxon>
        <taxon>Lophotrochozoa</taxon>
        <taxon>Mollusca</taxon>
        <taxon>Bivalvia</taxon>
        <taxon>Autobranchia</taxon>
        <taxon>Pteriomorphia</taxon>
        <taxon>Pterioida</taxon>
        <taxon>Pterioidea</taxon>
        <taxon>Pteriidae</taxon>
        <taxon>Pinctada</taxon>
    </lineage>
</organism>
<dbReference type="InterPro" id="IPR015500">
    <property type="entry name" value="Peptidase_S8_subtilisin-rel"/>
</dbReference>
<dbReference type="EC" id="3.4.14.10" evidence="3"/>
<evidence type="ECO:0000256" key="7">
    <source>
        <dbReference type="ARBA" id="ARBA00022801"/>
    </source>
</evidence>
<dbReference type="InterPro" id="IPR022229">
    <property type="entry name" value="TPPII_Ig-like-2"/>
</dbReference>
<evidence type="ECO:0000256" key="9">
    <source>
        <dbReference type="ARBA" id="ARBA00032232"/>
    </source>
</evidence>
<evidence type="ECO:0000259" key="14">
    <source>
        <dbReference type="Pfam" id="PF21223"/>
    </source>
</evidence>
<evidence type="ECO:0000259" key="12">
    <source>
        <dbReference type="Pfam" id="PF00082"/>
    </source>
</evidence>
<comment type="similarity">
    <text evidence="2 10">Belongs to the peptidase S8 family.</text>
</comment>
<dbReference type="InterPro" id="IPR048383">
    <property type="entry name" value="TPPII_Ig-like-1"/>
</dbReference>
<evidence type="ECO:0000256" key="6">
    <source>
        <dbReference type="ARBA" id="ARBA00022670"/>
    </source>
</evidence>
<evidence type="ECO:0000259" key="15">
    <source>
        <dbReference type="Pfam" id="PF21316"/>
    </source>
</evidence>
<accession>A0AA88YA94</accession>
<evidence type="ECO:0000256" key="3">
    <source>
        <dbReference type="ARBA" id="ARBA00012462"/>
    </source>
</evidence>
<evidence type="ECO:0000256" key="2">
    <source>
        <dbReference type="ARBA" id="ARBA00011073"/>
    </source>
</evidence>
<dbReference type="Gene3D" id="3.40.50.200">
    <property type="entry name" value="Peptidase S8/S53 domain"/>
    <property type="match status" value="1"/>
</dbReference>
<comment type="caution">
    <text evidence="16">The sequence shown here is derived from an EMBL/GenBank/DDBJ whole genome shotgun (WGS) entry which is preliminary data.</text>
</comment>
<dbReference type="GO" id="GO:0006508">
    <property type="term" value="P:proteolysis"/>
    <property type="evidence" value="ECO:0007669"/>
    <property type="project" value="UniProtKB-KW"/>
</dbReference>
<dbReference type="FunFam" id="3.40.50.200:FF:000003">
    <property type="entry name" value="Tripeptidyl peptidase 2"/>
    <property type="match status" value="1"/>
</dbReference>
<dbReference type="Gene3D" id="1.25.40.710">
    <property type="match status" value="1"/>
</dbReference>
<dbReference type="CDD" id="cd04857">
    <property type="entry name" value="Peptidases_S8_Tripeptidyl_Aminopeptidase_II"/>
    <property type="match status" value="1"/>
</dbReference>
<evidence type="ECO:0000313" key="17">
    <source>
        <dbReference type="Proteomes" id="UP001186944"/>
    </source>
</evidence>
<dbReference type="InterPro" id="IPR023828">
    <property type="entry name" value="Peptidase_S8_Ser-AS"/>
</dbReference>
<feature type="domain" description="Tripeptidyl peptidase II second Ig-like" evidence="13">
    <location>
        <begin position="780"/>
        <end position="965"/>
    </location>
</feature>
<dbReference type="GO" id="GO:0008240">
    <property type="term" value="F:tripeptidyl-peptidase activity"/>
    <property type="evidence" value="ECO:0007669"/>
    <property type="project" value="UniProtKB-EC"/>
</dbReference>
<reference evidence="16" key="1">
    <citation type="submission" date="2019-08" db="EMBL/GenBank/DDBJ databases">
        <title>The improved chromosome-level genome for the pearl oyster Pinctada fucata martensii using PacBio sequencing and Hi-C.</title>
        <authorList>
            <person name="Zheng Z."/>
        </authorList>
    </citation>
    <scope>NUCLEOTIDE SEQUENCE</scope>
    <source>
        <strain evidence="16">ZZ-2019</strain>
        <tissue evidence="16">Adductor muscle</tissue>
    </source>
</reference>
<proteinExistence type="inferred from homology"/>
<dbReference type="Gene3D" id="6.10.250.3080">
    <property type="match status" value="1"/>
</dbReference>
<feature type="domain" description="Peptidase S8/S53" evidence="12">
    <location>
        <begin position="33"/>
        <end position="499"/>
    </location>
</feature>
<dbReference type="InterPro" id="IPR046939">
    <property type="entry name" value="TPPII_C_sf"/>
</dbReference>
<evidence type="ECO:0000256" key="1">
    <source>
        <dbReference type="ARBA" id="ARBA00001910"/>
    </source>
</evidence>
<feature type="active site" description="Charge relay system" evidence="10">
    <location>
        <position position="448"/>
    </location>
</feature>
<dbReference type="InterPro" id="IPR036852">
    <property type="entry name" value="Peptidase_S8/S53_dom_sf"/>
</dbReference>
<dbReference type="InterPro" id="IPR048384">
    <property type="entry name" value="TPPII_GBD"/>
</dbReference>
<comment type="catalytic activity">
    <reaction evidence="1">
        <text>Release of an N-terminal tripeptide from a polypeptide.</text>
        <dbReference type="EC" id="3.4.14.10"/>
    </reaction>
</comment>
<protein>
    <recommendedName>
        <fullName evidence="4">Tripeptidyl-peptidase 2</fullName>
        <ecNumber evidence="3">3.4.14.10</ecNumber>
    </recommendedName>
    <alternativeName>
        <fullName evidence="9">Tripeptidyl aminopeptidase</fullName>
    </alternativeName>
</protein>
<dbReference type="InterPro" id="IPR050131">
    <property type="entry name" value="Peptidase_S8_subtilisin-like"/>
</dbReference>
<feature type="compositionally biased region" description="Basic and acidic residues" evidence="11">
    <location>
        <begin position="1004"/>
        <end position="1020"/>
    </location>
</feature>
<dbReference type="Pfam" id="PF21316">
    <property type="entry name" value="TPPII_GBD"/>
    <property type="match status" value="1"/>
</dbReference>
<dbReference type="PROSITE" id="PS00138">
    <property type="entry name" value="SUBTILASE_SER"/>
    <property type="match status" value="1"/>
</dbReference>
<evidence type="ECO:0000259" key="13">
    <source>
        <dbReference type="Pfam" id="PF12580"/>
    </source>
</evidence>
<sequence length="1216" mass="135241">MASTVSDFPIDGVLPKKETGAYSFLNKFPSYDGRGTLIAILDTGVDPGAPGLKETSDGKPKIVDMVDTTGSGDVDTSKVVEAKSGQIVGETGRILKIPESWSNPTGRFHIGVKSVYDLFPKRLQERVVKDRREKIWDPPQRAALAEATKNLEEFEAAHDKNLSEDDKLSKEDLQAQVDILTNLDKKYSDSGPTYDCVVFHDGNTYRACIDTSEKGELSECKLLASYREEHQYGTFSNEDMMNYCVNIYNDGNTLEIVSNAGSHATHVAGITAGYYPDEPDRNGVAPGAQLVSIKIGDTRLGSMETGSALVRAMIKVIELKCDLVNYSYGEAAHWANSGRVCDILSEAVNKHGTIFVSSAGNNGPALSTMGTPGGTCSAIIGVGAQVTPAMMAAEYSLREKLPSMQYTWSSRGPTHDGDLGVSISAPGGAIAPVPNWTLRGSQLMNGTSMSSPNACGCIGLILSGLKANGLPYTPHSVRRALQNTAIKLDNIEVFAQGHGMIQVEKAYEFLSTFCHEQEREVTFSVSLGDGKRGIYLREPWQLRKPYETNVTIEPSFYDDKKKQAEKIAFNMRFCMTCDAAWVKHPEHLELMNVARAFNVKVETSGLSEGVHYTEICAFDVSCVEKGPVFKVPVSVIIPKRVSDELKYEVQYNDVTFKAGHIQRHFLQVPIGANVAVLRIKSKSGDKNCRMLLHGMQVIPQSQYKVYEFEKFVTILDNGETVQAFKVMENNTLEVCIAKWWANLGEVVMDYSVTFHGVEVDNQALVTHAGDGICRVNVRAQLKREEISPSISLKTLVQPLRPTDHKLKCLYGPRDTLPEERQIYAIELTYNLHLDKTTEIIPDCSMLSNLLYESDYESQIWMIFDANKQCVGSGDAYPGQYNTKLDKGDYTLILHVRHEKRDQLEKLKDVVMLINHKLPQAIAMDVYSSIPKAFSAKKINSISLIKGQIFPLFIAPLPTDKVPKHSKAGYYLSGTFNTFKDELMSKAPVPFKYVLTESPKKNKNNGKDKSENANTKTKEEEFQGGYPLEDDSSLFEDLKTENPDHLPLYMAKIQALDSSKDRAKKLIDIIDLCKCVISKIDQPALLSYFGMKSDTRSNAATIKSESEKLKETLIEAYVKLGCAQADVQIFQSEEQEEYMHITVTEEDLQDTYNNLQKWADLGDSKVSSFTIRHAKVHKQYGRALKLLLKQVEDKQECDKALMNQCIEVCNIISVSYL</sequence>
<dbReference type="Pfam" id="PF00082">
    <property type="entry name" value="Peptidase_S8"/>
    <property type="match status" value="1"/>
</dbReference>
<dbReference type="SUPFAM" id="SSF52743">
    <property type="entry name" value="Subtilisin-like"/>
    <property type="match status" value="1"/>
</dbReference>
<dbReference type="Pfam" id="PF21223">
    <property type="entry name" value="TPPII_Ig-like-1"/>
    <property type="match status" value="1"/>
</dbReference>
<keyword evidence="5" id="KW-0031">Aminopeptidase</keyword>
<dbReference type="GO" id="GO:0005829">
    <property type="term" value="C:cytosol"/>
    <property type="evidence" value="ECO:0007669"/>
    <property type="project" value="TreeGrafter"/>
</dbReference>
<dbReference type="InterPro" id="IPR046940">
    <property type="entry name" value="TPPII_Ig-like_sf"/>
</dbReference>
<feature type="domain" description="Tripeptidyl-peptidase II first Ig-like" evidence="14">
    <location>
        <begin position="521"/>
        <end position="636"/>
    </location>
</feature>
<dbReference type="Gene3D" id="2.60.40.3170">
    <property type="match status" value="1"/>
</dbReference>
<dbReference type="PANTHER" id="PTHR43806">
    <property type="entry name" value="PEPTIDASE S8"/>
    <property type="match status" value="1"/>
</dbReference>
<keyword evidence="17" id="KW-1185">Reference proteome</keyword>
<dbReference type="Proteomes" id="UP001186944">
    <property type="component" value="Unassembled WGS sequence"/>
</dbReference>
<feature type="active site" description="Charge relay system" evidence="10">
    <location>
        <position position="42"/>
    </location>
</feature>
<dbReference type="EMBL" id="VSWD01000008">
    <property type="protein sequence ID" value="KAK3095930.1"/>
    <property type="molecule type" value="Genomic_DNA"/>
</dbReference>
<feature type="region of interest" description="Disordered" evidence="11">
    <location>
        <begin position="997"/>
        <end position="1022"/>
    </location>
</feature>
<dbReference type="PROSITE" id="PS51892">
    <property type="entry name" value="SUBTILASE"/>
    <property type="match status" value="1"/>
</dbReference>
<evidence type="ECO:0000313" key="16">
    <source>
        <dbReference type="EMBL" id="KAK3095930.1"/>
    </source>
</evidence>
<dbReference type="AlphaFoldDB" id="A0AA88YA94"/>
<dbReference type="GO" id="GO:0004252">
    <property type="term" value="F:serine-type endopeptidase activity"/>
    <property type="evidence" value="ECO:0007669"/>
    <property type="project" value="UniProtKB-UniRule"/>
</dbReference>
<dbReference type="Pfam" id="PF12580">
    <property type="entry name" value="TPPII"/>
    <property type="match status" value="1"/>
</dbReference>
<keyword evidence="7 10" id="KW-0378">Hydrolase</keyword>
<evidence type="ECO:0000256" key="10">
    <source>
        <dbReference type="PROSITE-ProRule" id="PRU01240"/>
    </source>
</evidence>
<dbReference type="PRINTS" id="PR00723">
    <property type="entry name" value="SUBTILISIN"/>
</dbReference>
<keyword evidence="8 10" id="KW-0720">Serine protease</keyword>